<evidence type="ECO:0000313" key="3">
    <source>
        <dbReference type="Proteomes" id="UP001620514"/>
    </source>
</evidence>
<dbReference type="Proteomes" id="UP001620514">
    <property type="component" value="Unassembled WGS sequence"/>
</dbReference>
<name>A0ABW8MP69_9BURK</name>
<keyword evidence="1" id="KW-0812">Transmembrane</keyword>
<sequence length="152" mass="16773">MRTRTYFVGYAIVWSLSIFAGCSTGGVINNTADSRATPETMRPLATKGDANSQRALVKGDIDQDFSSWKSTEAHAISQSEARWPALVEAHPDMATTEDVAVGFGKQIFVRQFTAPNNEIVGKLTCKKYFSDLASGIWRKGTPKMYGFLDQMH</sequence>
<keyword evidence="1" id="KW-1133">Transmembrane helix</keyword>
<reference evidence="2 3" key="1">
    <citation type="submission" date="2024-10" db="EMBL/GenBank/DDBJ databases">
        <authorList>
            <person name="Deangelis K."/>
            <person name="Huntemann M."/>
            <person name="Clum A."/>
            <person name="Wang J."/>
            <person name="Palaniappan K."/>
            <person name="Ritter S."/>
            <person name="Chen I.-M."/>
            <person name="Stamatis D."/>
            <person name="Reddy T."/>
            <person name="O'Malley R."/>
            <person name="Daum C."/>
            <person name="Ng V."/>
            <person name="Ivanova N."/>
            <person name="Kyrpides N."/>
            <person name="Woyke T."/>
        </authorList>
    </citation>
    <scope>NUCLEOTIDE SEQUENCE [LARGE SCALE GENOMIC DNA]</scope>
    <source>
        <strain evidence="2 3">GAS97</strain>
    </source>
</reference>
<accession>A0ABW8MP69</accession>
<protein>
    <recommendedName>
        <fullName evidence="4">Lipoprotein</fullName>
    </recommendedName>
</protein>
<feature type="transmembrane region" description="Helical" evidence="1">
    <location>
        <begin position="7"/>
        <end position="28"/>
    </location>
</feature>
<organism evidence="2 3">
    <name type="scientific">Caballeronia udeis</name>
    <dbReference type="NCBI Taxonomy" id="1232866"/>
    <lineage>
        <taxon>Bacteria</taxon>
        <taxon>Pseudomonadati</taxon>
        <taxon>Pseudomonadota</taxon>
        <taxon>Betaproteobacteria</taxon>
        <taxon>Burkholderiales</taxon>
        <taxon>Burkholderiaceae</taxon>
        <taxon>Caballeronia</taxon>
    </lineage>
</organism>
<dbReference type="EMBL" id="JBIYDN010000019">
    <property type="protein sequence ID" value="MFK4445491.1"/>
    <property type="molecule type" value="Genomic_DNA"/>
</dbReference>
<keyword evidence="3" id="KW-1185">Reference proteome</keyword>
<evidence type="ECO:0000313" key="2">
    <source>
        <dbReference type="EMBL" id="MFK4445491.1"/>
    </source>
</evidence>
<reference evidence="2 3" key="2">
    <citation type="submission" date="2024-11" db="EMBL/GenBank/DDBJ databases">
        <title>Using genomics to understand microbial adaptation to soil warming.</title>
        <authorList>
            <person name="Deangelis K.M. PhD."/>
        </authorList>
    </citation>
    <scope>NUCLEOTIDE SEQUENCE [LARGE SCALE GENOMIC DNA]</scope>
    <source>
        <strain evidence="2 3">GAS97</strain>
    </source>
</reference>
<evidence type="ECO:0008006" key="4">
    <source>
        <dbReference type="Google" id="ProtNLM"/>
    </source>
</evidence>
<dbReference type="PROSITE" id="PS51257">
    <property type="entry name" value="PROKAR_LIPOPROTEIN"/>
    <property type="match status" value="1"/>
</dbReference>
<proteinExistence type="predicted"/>
<comment type="caution">
    <text evidence="2">The sequence shown here is derived from an EMBL/GenBank/DDBJ whole genome shotgun (WGS) entry which is preliminary data.</text>
</comment>
<gene>
    <name evidence="2" type="ORF">ABH943_005516</name>
</gene>
<keyword evidence="1" id="KW-0472">Membrane</keyword>
<evidence type="ECO:0000256" key="1">
    <source>
        <dbReference type="SAM" id="Phobius"/>
    </source>
</evidence>